<accession>A0AAE1KUD0</accession>
<dbReference type="Proteomes" id="UP001286313">
    <property type="component" value="Unassembled WGS sequence"/>
</dbReference>
<sequence>MATKRKMREEWLLNNEFRPWLRCVEADSTRARCITCKKEFGAELSTIKRHKASHMHVCNEARQQQGMDGVSTSKVSRKMFTILVMPCTFCHYQLPILMPKDYSQSYR</sequence>
<proteinExistence type="predicted"/>
<evidence type="ECO:0000313" key="2">
    <source>
        <dbReference type="Proteomes" id="UP001286313"/>
    </source>
</evidence>
<comment type="caution">
    <text evidence="1">The sequence shown here is derived from an EMBL/GenBank/DDBJ whole genome shotgun (WGS) entry which is preliminary data.</text>
</comment>
<reference evidence="1" key="1">
    <citation type="submission" date="2023-10" db="EMBL/GenBank/DDBJ databases">
        <title>Genome assemblies of two species of porcelain crab, Petrolisthes cinctipes and Petrolisthes manimaculis (Anomura: Porcellanidae).</title>
        <authorList>
            <person name="Angst P."/>
        </authorList>
    </citation>
    <scope>NUCLEOTIDE SEQUENCE</scope>
    <source>
        <strain evidence="1">PB745_01</strain>
        <tissue evidence="1">Gill</tissue>
    </source>
</reference>
<dbReference type="AlphaFoldDB" id="A0AAE1KUD0"/>
<gene>
    <name evidence="1" type="ORF">Pcinc_011503</name>
</gene>
<dbReference type="EMBL" id="JAWQEG010000904">
    <property type="protein sequence ID" value="KAK3884227.1"/>
    <property type="molecule type" value="Genomic_DNA"/>
</dbReference>
<keyword evidence="2" id="KW-1185">Reference proteome</keyword>
<evidence type="ECO:0000313" key="1">
    <source>
        <dbReference type="EMBL" id="KAK3884227.1"/>
    </source>
</evidence>
<organism evidence="1 2">
    <name type="scientific">Petrolisthes cinctipes</name>
    <name type="common">Flat porcelain crab</name>
    <dbReference type="NCBI Taxonomy" id="88211"/>
    <lineage>
        <taxon>Eukaryota</taxon>
        <taxon>Metazoa</taxon>
        <taxon>Ecdysozoa</taxon>
        <taxon>Arthropoda</taxon>
        <taxon>Crustacea</taxon>
        <taxon>Multicrustacea</taxon>
        <taxon>Malacostraca</taxon>
        <taxon>Eumalacostraca</taxon>
        <taxon>Eucarida</taxon>
        <taxon>Decapoda</taxon>
        <taxon>Pleocyemata</taxon>
        <taxon>Anomura</taxon>
        <taxon>Galatheoidea</taxon>
        <taxon>Porcellanidae</taxon>
        <taxon>Petrolisthes</taxon>
    </lineage>
</organism>
<protein>
    <submittedName>
        <fullName evidence="1">Uncharacterized protein</fullName>
    </submittedName>
</protein>
<name>A0AAE1KUD0_PETCI</name>